<reference evidence="1" key="2">
    <citation type="journal article" date="2015" name="Fish Shellfish Immunol.">
        <title>Early steps in the European eel (Anguilla anguilla)-Vibrio vulnificus interaction in the gills: Role of the RtxA13 toxin.</title>
        <authorList>
            <person name="Callol A."/>
            <person name="Pajuelo D."/>
            <person name="Ebbesson L."/>
            <person name="Teles M."/>
            <person name="MacKenzie S."/>
            <person name="Amaro C."/>
        </authorList>
    </citation>
    <scope>NUCLEOTIDE SEQUENCE</scope>
</reference>
<sequence>MIFQKVAVREICFCKAGISLDHCVDLTITSIGSFWCNPTLQVSLHSNRSGPASTPFPCPRPLC</sequence>
<organism evidence="1">
    <name type="scientific">Anguilla anguilla</name>
    <name type="common">European freshwater eel</name>
    <name type="synonym">Muraena anguilla</name>
    <dbReference type="NCBI Taxonomy" id="7936"/>
    <lineage>
        <taxon>Eukaryota</taxon>
        <taxon>Metazoa</taxon>
        <taxon>Chordata</taxon>
        <taxon>Craniata</taxon>
        <taxon>Vertebrata</taxon>
        <taxon>Euteleostomi</taxon>
        <taxon>Actinopterygii</taxon>
        <taxon>Neopterygii</taxon>
        <taxon>Teleostei</taxon>
        <taxon>Anguilliformes</taxon>
        <taxon>Anguillidae</taxon>
        <taxon>Anguilla</taxon>
    </lineage>
</organism>
<protein>
    <submittedName>
        <fullName evidence="1">Uncharacterized protein</fullName>
    </submittedName>
</protein>
<dbReference type="AlphaFoldDB" id="A0A0E9X3X8"/>
<dbReference type="EMBL" id="GBXM01011155">
    <property type="protein sequence ID" value="JAH97422.1"/>
    <property type="molecule type" value="Transcribed_RNA"/>
</dbReference>
<proteinExistence type="predicted"/>
<reference evidence="1" key="1">
    <citation type="submission" date="2014-11" db="EMBL/GenBank/DDBJ databases">
        <authorList>
            <person name="Amaro Gonzalez C."/>
        </authorList>
    </citation>
    <scope>NUCLEOTIDE SEQUENCE</scope>
</reference>
<accession>A0A0E9X3X8</accession>
<evidence type="ECO:0000313" key="1">
    <source>
        <dbReference type="EMBL" id="JAH97422.1"/>
    </source>
</evidence>
<name>A0A0E9X3X8_ANGAN</name>